<gene>
    <name evidence="5" type="ORF">HA331_06245</name>
</gene>
<protein>
    <submittedName>
        <fullName evidence="5">ABC transporter ATP-binding protein</fullName>
    </submittedName>
</protein>
<dbReference type="NCBIfam" id="TIGR01727">
    <property type="entry name" value="oligo_HPY"/>
    <property type="match status" value="1"/>
</dbReference>
<sequence length="327" mass="36886">MNSILEIEGLTVKYKTRYGTVHALSNVSFSVKKGSIVGIIGESGSGKSTLGHTILRTLPENARIESGKIMFEGSDLLEIDEEVFRREFRWKKISMIFQNSMNAFSPVHRIQDQLLDVARKCFPNKSRNELLEIIKEKLRIANIDESVLKKYPHELSGGQRQRVAIGMALLADPEIVIADEPTTGLDVVTQYQILNRLKEIQKDLGITLLLITHDVSVVAALSTDVLVLYAGKVLEYGDIKRVFKNSHHPYTYLLLRSYPEMGKEKLYEIPGSPPDLRNPPSGCVFHPRCPYATDLCRKEEPKLVEIEEGHFSACHYATSFNKEVNSL</sequence>
<dbReference type="GO" id="GO:0015833">
    <property type="term" value="P:peptide transport"/>
    <property type="evidence" value="ECO:0007669"/>
    <property type="project" value="InterPro"/>
</dbReference>
<name>A0A832T4L1_PYRHR</name>
<dbReference type="Proteomes" id="UP000617544">
    <property type="component" value="Unassembled WGS sequence"/>
</dbReference>
<dbReference type="AlphaFoldDB" id="A0A832T4L1"/>
<accession>A0A832T4L1</accession>
<dbReference type="GO" id="GO:0016887">
    <property type="term" value="F:ATP hydrolysis activity"/>
    <property type="evidence" value="ECO:0007669"/>
    <property type="project" value="InterPro"/>
</dbReference>
<dbReference type="PROSITE" id="PS00211">
    <property type="entry name" value="ABC_TRANSPORTER_1"/>
    <property type="match status" value="1"/>
</dbReference>
<evidence type="ECO:0000256" key="1">
    <source>
        <dbReference type="ARBA" id="ARBA00022448"/>
    </source>
</evidence>
<comment type="caution">
    <text evidence="5">The sequence shown here is derived from an EMBL/GenBank/DDBJ whole genome shotgun (WGS) entry which is preliminary data.</text>
</comment>
<keyword evidence="1" id="KW-0813">Transport</keyword>
<keyword evidence="2" id="KW-0547">Nucleotide-binding</keyword>
<evidence type="ECO:0000313" key="6">
    <source>
        <dbReference type="Proteomes" id="UP000617544"/>
    </source>
</evidence>
<keyword evidence="3 5" id="KW-0067">ATP-binding</keyword>
<dbReference type="Pfam" id="PF00005">
    <property type="entry name" value="ABC_tran"/>
    <property type="match status" value="1"/>
</dbReference>
<dbReference type="InterPro" id="IPR017871">
    <property type="entry name" value="ABC_transporter-like_CS"/>
</dbReference>
<dbReference type="Pfam" id="PF08352">
    <property type="entry name" value="oligo_HPY"/>
    <property type="match status" value="1"/>
</dbReference>
<dbReference type="CDD" id="cd03257">
    <property type="entry name" value="ABC_NikE_OppD_transporters"/>
    <property type="match status" value="1"/>
</dbReference>
<dbReference type="Gene3D" id="3.40.50.300">
    <property type="entry name" value="P-loop containing nucleotide triphosphate hydrolases"/>
    <property type="match status" value="1"/>
</dbReference>
<dbReference type="SUPFAM" id="SSF52540">
    <property type="entry name" value="P-loop containing nucleoside triphosphate hydrolases"/>
    <property type="match status" value="1"/>
</dbReference>
<dbReference type="GO" id="GO:0005524">
    <property type="term" value="F:ATP binding"/>
    <property type="evidence" value="ECO:0007669"/>
    <property type="project" value="UniProtKB-KW"/>
</dbReference>
<dbReference type="FunFam" id="3.40.50.300:FF:000016">
    <property type="entry name" value="Oligopeptide ABC transporter ATP-binding component"/>
    <property type="match status" value="1"/>
</dbReference>
<proteinExistence type="predicted"/>
<dbReference type="EMBL" id="DUJN01000005">
    <property type="protein sequence ID" value="HII61331.1"/>
    <property type="molecule type" value="Genomic_DNA"/>
</dbReference>
<organism evidence="5 6">
    <name type="scientific">Pyrococcus horikoshii</name>
    <dbReference type="NCBI Taxonomy" id="53953"/>
    <lineage>
        <taxon>Archaea</taxon>
        <taxon>Methanobacteriati</taxon>
        <taxon>Methanobacteriota</taxon>
        <taxon>Thermococci</taxon>
        <taxon>Thermococcales</taxon>
        <taxon>Thermococcaceae</taxon>
        <taxon>Pyrococcus</taxon>
    </lineage>
</organism>
<dbReference type="InterPro" id="IPR003439">
    <property type="entry name" value="ABC_transporter-like_ATP-bd"/>
</dbReference>
<dbReference type="InterPro" id="IPR003593">
    <property type="entry name" value="AAA+_ATPase"/>
</dbReference>
<dbReference type="InterPro" id="IPR027417">
    <property type="entry name" value="P-loop_NTPase"/>
</dbReference>
<evidence type="ECO:0000259" key="4">
    <source>
        <dbReference type="PROSITE" id="PS50893"/>
    </source>
</evidence>
<dbReference type="PANTHER" id="PTHR43067">
    <property type="entry name" value="OLIGOPEPTIDE/DIPEPTIDE ABC TRANSPORTER, ATPASE SUBUNIT"/>
    <property type="match status" value="1"/>
</dbReference>
<feature type="domain" description="ABC transporter" evidence="4">
    <location>
        <begin position="5"/>
        <end position="255"/>
    </location>
</feature>
<dbReference type="PANTHER" id="PTHR43067:SF3">
    <property type="entry name" value="MALTOSE ABC TRANSPORTER, ATP-BINDING PROTEIN"/>
    <property type="match status" value="1"/>
</dbReference>
<dbReference type="SMART" id="SM00382">
    <property type="entry name" value="AAA"/>
    <property type="match status" value="1"/>
</dbReference>
<dbReference type="RefSeq" id="WP_010884904.1">
    <property type="nucleotide sequence ID" value="NZ_DUJN01000005.1"/>
</dbReference>
<evidence type="ECO:0000313" key="5">
    <source>
        <dbReference type="EMBL" id="HII61331.1"/>
    </source>
</evidence>
<evidence type="ECO:0000256" key="2">
    <source>
        <dbReference type="ARBA" id="ARBA00022741"/>
    </source>
</evidence>
<dbReference type="InterPro" id="IPR013563">
    <property type="entry name" value="Oligopep_ABC_C"/>
</dbReference>
<dbReference type="GeneID" id="1443139"/>
<reference evidence="5" key="1">
    <citation type="journal article" date="2020" name="bioRxiv">
        <title>A rank-normalized archaeal taxonomy based on genome phylogeny resolves widespread incomplete and uneven classifications.</title>
        <authorList>
            <person name="Rinke C."/>
            <person name="Chuvochina M."/>
            <person name="Mussig A.J."/>
            <person name="Chaumeil P.-A."/>
            <person name="Waite D.W."/>
            <person name="Whitman W.B."/>
            <person name="Parks D.H."/>
            <person name="Hugenholtz P."/>
        </authorList>
    </citation>
    <scope>NUCLEOTIDE SEQUENCE</scope>
    <source>
        <strain evidence="5">UBA8834</strain>
    </source>
</reference>
<dbReference type="PROSITE" id="PS50893">
    <property type="entry name" value="ABC_TRANSPORTER_2"/>
    <property type="match status" value="1"/>
</dbReference>
<evidence type="ECO:0000256" key="3">
    <source>
        <dbReference type="ARBA" id="ARBA00022840"/>
    </source>
</evidence>